<proteinExistence type="inferred from homology"/>
<comment type="caution">
    <text evidence="8">The sequence shown here is derived from an EMBL/GenBank/DDBJ whole genome shotgun (WGS) entry which is preliminary data.</text>
</comment>
<evidence type="ECO:0000256" key="4">
    <source>
        <dbReference type="ARBA" id="ARBA00023136"/>
    </source>
</evidence>
<evidence type="ECO:0000256" key="3">
    <source>
        <dbReference type="ARBA" id="ARBA00022729"/>
    </source>
</evidence>
<name>A0A931GEQ3_9BACT</name>
<keyword evidence="2" id="KW-1003">Cell membrane</keyword>
<comment type="similarity">
    <text evidence="1">Belongs to the EcnA/EcnB lipoprotein family.</text>
</comment>
<dbReference type="Proteomes" id="UP000706172">
    <property type="component" value="Unassembled WGS sequence"/>
</dbReference>
<dbReference type="AlphaFoldDB" id="A0A931GEQ3"/>
<keyword evidence="3 7" id="KW-0732">Signal</keyword>
<dbReference type="GO" id="GO:0009636">
    <property type="term" value="P:response to toxic substance"/>
    <property type="evidence" value="ECO:0007669"/>
    <property type="project" value="InterPro"/>
</dbReference>
<feature type="signal peptide" evidence="7">
    <location>
        <begin position="1"/>
        <end position="24"/>
    </location>
</feature>
<evidence type="ECO:0000313" key="9">
    <source>
        <dbReference type="Proteomes" id="UP000706172"/>
    </source>
</evidence>
<evidence type="ECO:0000256" key="5">
    <source>
        <dbReference type="ARBA" id="ARBA00023139"/>
    </source>
</evidence>
<evidence type="ECO:0000256" key="7">
    <source>
        <dbReference type="SAM" id="SignalP"/>
    </source>
</evidence>
<evidence type="ECO:0000313" key="8">
    <source>
        <dbReference type="EMBL" id="MBG0780287.1"/>
    </source>
</evidence>
<keyword evidence="4" id="KW-0472">Membrane</keyword>
<dbReference type="EMBL" id="JACCQK010000659">
    <property type="protein sequence ID" value="MBG0780287.1"/>
    <property type="molecule type" value="Genomic_DNA"/>
</dbReference>
<dbReference type="GO" id="GO:0016020">
    <property type="term" value="C:membrane"/>
    <property type="evidence" value="ECO:0007669"/>
    <property type="project" value="InterPro"/>
</dbReference>
<protein>
    <submittedName>
        <fullName evidence="8">Entericidin A/B family lipoprotein</fullName>
    </submittedName>
</protein>
<evidence type="ECO:0000256" key="2">
    <source>
        <dbReference type="ARBA" id="ARBA00022475"/>
    </source>
</evidence>
<dbReference type="InterPro" id="IPR012556">
    <property type="entry name" value="Entericidin"/>
</dbReference>
<gene>
    <name evidence="8" type="ORF">H0S81_10235</name>
</gene>
<keyword evidence="5" id="KW-0564">Palmitate</keyword>
<organism evidence="8 9">
    <name type="scientific">Desulfotignum balticum</name>
    <dbReference type="NCBI Taxonomy" id="115781"/>
    <lineage>
        <taxon>Bacteria</taxon>
        <taxon>Pseudomonadati</taxon>
        <taxon>Thermodesulfobacteriota</taxon>
        <taxon>Desulfobacteria</taxon>
        <taxon>Desulfobacterales</taxon>
        <taxon>Desulfobacteraceae</taxon>
        <taxon>Desulfotignum</taxon>
    </lineage>
</organism>
<feature type="chain" id="PRO_5037437689" evidence="7">
    <location>
        <begin position="25"/>
        <end position="46"/>
    </location>
</feature>
<reference evidence="8" key="1">
    <citation type="submission" date="2020-07" db="EMBL/GenBank/DDBJ databases">
        <title>Severe corrosion of carbon steel in oil field produced water can be linked to methanogenic archaea containing a special type of NiFe hydrogenase.</title>
        <authorList>
            <person name="Lahme S."/>
            <person name="Mand J."/>
            <person name="Longwell J."/>
            <person name="Smith R."/>
            <person name="Enning D."/>
        </authorList>
    </citation>
    <scope>NUCLEOTIDE SEQUENCE</scope>
    <source>
        <strain evidence="8">MIC098Bin6</strain>
    </source>
</reference>
<dbReference type="Pfam" id="PF08085">
    <property type="entry name" value="Entericidin"/>
    <property type="match status" value="1"/>
</dbReference>
<accession>A0A931GEQ3</accession>
<evidence type="ECO:0000256" key="6">
    <source>
        <dbReference type="ARBA" id="ARBA00023288"/>
    </source>
</evidence>
<evidence type="ECO:0000256" key="1">
    <source>
        <dbReference type="ARBA" id="ARBA00010296"/>
    </source>
</evidence>
<sequence>MKNLLKNMVIIMMLASLSFLTVSCNTMQGVGEDLEAAGEKIQQKAD</sequence>
<dbReference type="PROSITE" id="PS51257">
    <property type="entry name" value="PROKAR_LIPOPROTEIN"/>
    <property type="match status" value="1"/>
</dbReference>
<keyword evidence="6 8" id="KW-0449">Lipoprotein</keyword>